<organism evidence="10 11">
    <name type="scientific">Streptosporangium oxazolinicum</name>
    <dbReference type="NCBI Taxonomy" id="909287"/>
    <lineage>
        <taxon>Bacteria</taxon>
        <taxon>Bacillati</taxon>
        <taxon>Actinomycetota</taxon>
        <taxon>Actinomycetes</taxon>
        <taxon>Streptosporangiales</taxon>
        <taxon>Streptosporangiaceae</taxon>
        <taxon>Streptosporangium</taxon>
    </lineage>
</organism>
<evidence type="ECO:0000256" key="3">
    <source>
        <dbReference type="ARBA" id="ARBA00022475"/>
    </source>
</evidence>
<keyword evidence="5 7" id="KW-1133">Transmembrane helix</keyword>
<evidence type="ECO:0000313" key="11">
    <source>
        <dbReference type="Proteomes" id="UP001501251"/>
    </source>
</evidence>
<feature type="transmembrane region" description="Helical" evidence="7">
    <location>
        <begin position="102"/>
        <end position="129"/>
    </location>
</feature>
<evidence type="ECO:0000256" key="1">
    <source>
        <dbReference type="ARBA" id="ARBA00004651"/>
    </source>
</evidence>
<keyword evidence="6 7" id="KW-0472">Membrane</keyword>
<comment type="subcellular location">
    <subcellularLocation>
        <location evidence="1 7">Cell membrane</location>
        <topology evidence="1 7">Multi-pass membrane protein</topology>
    </subcellularLocation>
</comment>
<dbReference type="Proteomes" id="UP001501251">
    <property type="component" value="Unassembled WGS sequence"/>
</dbReference>
<dbReference type="Gene3D" id="1.10.3720.10">
    <property type="entry name" value="MetI-like"/>
    <property type="match status" value="1"/>
</dbReference>
<feature type="transmembrane region" description="Helical" evidence="7">
    <location>
        <begin position="229"/>
        <end position="251"/>
    </location>
</feature>
<evidence type="ECO:0000256" key="2">
    <source>
        <dbReference type="ARBA" id="ARBA00022448"/>
    </source>
</evidence>
<keyword evidence="3" id="KW-1003">Cell membrane</keyword>
<feature type="transmembrane region" description="Helical" evidence="7">
    <location>
        <begin position="141"/>
        <end position="164"/>
    </location>
</feature>
<feature type="compositionally biased region" description="Low complexity" evidence="8">
    <location>
        <begin position="1"/>
        <end position="20"/>
    </location>
</feature>
<dbReference type="PANTHER" id="PTHR43744">
    <property type="entry name" value="ABC TRANSPORTER PERMEASE PROTEIN MG189-RELATED-RELATED"/>
    <property type="match status" value="1"/>
</dbReference>
<evidence type="ECO:0000256" key="4">
    <source>
        <dbReference type="ARBA" id="ARBA00022692"/>
    </source>
</evidence>
<dbReference type="InterPro" id="IPR000515">
    <property type="entry name" value="MetI-like"/>
</dbReference>
<dbReference type="SUPFAM" id="SSF161098">
    <property type="entry name" value="MetI-like"/>
    <property type="match status" value="1"/>
</dbReference>
<feature type="transmembrane region" description="Helical" evidence="7">
    <location>
        <begin position="176"/>
        <end position="196"/>
    </location>
</feature>
<dbReference type="PROSITE" id="PS50928">
    <property type="entry name" value="ABC_TM1"/>
    <property type="match status" value="1"/>
</dbReference>
<gene>
    <name evidence="10" type="ORF">GCM10022252_78070</name>
</gene>
<evidence type="ECO:0000256" key="7">
    <source>
        <dbReference type="RuleBase" id="RU363032"/>
    </source>
</evidence>
<feature type="transmembrane region" description="Helical" evidence="7">
    <location>
        <begin position="43"/>
        <end position="64"/>
    </location>
</feature>
<evidence type="ECO:0000256" key="5">
    <source>
        <dbReference type="ARBA" id="ARBA00022989"/>
    </source>
</evidence>
<dbReference type="Pfam" id="PF00528">
    <property type="entry name" value="BPD_transp_1"/>
    <property type="match status" value="1"/>
</dbReference>
<reference evidence="11" key="1">
    <citation type="journal article" date="2019" name="Int. J. Syst. Evol. Microbiol.">
        <title>The Global Catalogue of Microorganisms (GCM) 10K type strain sequencing project: providing services to taxonomists for standard genome sequencing and annotation.</title>
        <authorList>
            <consortium name="The Broad Institute Genomics Platform"/>
            <consortium name="The Broad Institute Genome Sequencing Center for Infectious Disease"/>
            <person name="Wu L."/>
            <person name="Ma J."/>
        </authorList>
    </citation>
    <scope>NUCLEOTIDE SEQUENCE [LARGE SCALE GENOMIC DNA]</scope>
    <source>
        <strain evidence="11">JCM 17388</strain>
    </source>
</reference>
<feature type="region of interest" description="Disordered" evidence="8">
    <location>
        <begin position="1"/>
        <end position="34"/>
    </location>
</feature>
<keyword evidence="4 7" id="KW-0812">Transmembrane</keyword>
<name>A0ABP8BNM2_9ACTN</name>
<evidence type="ECO:0000256" key="8">
    <source>
        <dbReference type="SAM" id="MobiDB-lite"/>
    </source>
</evidence>
<proteinExistence type="inferred from homology"/>
<evidence type="ECO:0000259" key="9">
    <source>
        <dbReference type="PROSITE" id="PS50928"/>
    </source>
</evidence>
<sequence>MGMTWTTRPERTAPAAPAGTETHRRPPRAGGQRTRALGERRNWLGGIAGWLWLAIVIVPIYWIVITSFKAQSGYYATNPLAPPTEPTLDNYRLVVESDFPLYFLNSLIVTVGAVVPAVAVAFMAAYAIVRGSGAFRFLRGVNALFLMGLAIPLQATIIPIYLIIIRLRLYDSLTGLILPSIAFAIPLSVLVLTNFIRDVPKELFESMRLDGAGELTTLRRLALPLTMPAVVTVTIYNALTIWNGFLLPLILTQSPDRRTLPLALWTFQGQYSVNVPAVLASVVLTTLPILILYVIGRRQLLSGLTAGFGK</sequence>
<evidence type="ECO:0000256" key="6">
    <source>
        <dbReference type="ARBA" id="ARBA00023136"/>
    </source>
</evidence>
<feature type="transmembrane region" description="Helical" evidence="7">
    <location>
        <begin position="271"/>
        <end position="295"/>
    </location>
</feature>
<evidence type="ECO:0000313" key="10">
    <source>
        <dbReference type="EMBL" id="GAA4210370.1"/>
    </source>
</evidence>
<accession>A0ABP8BNM2</accession>
<dbReference type="CDD" id="cd06261">
    <property type="entry name" value="TM_PBP2"/>
    <property type="match status" value="1"/>
</dbReference>
<keyword evidence="2 7" id="KW-0813">Transport</keyword>
<protein>
    <submittedName>
        <fullName evidence="10">Carbohydrate ABC transporter permease</fullName>
    </submittedName>
</protein>
<comment type="similarity">
    <text evidence="7">Belongs to the binding-protein-dependent transport system permease family.</text>
</comment>
<dbReference type="PANTHER" id="PTHR43744:SF12">
    <property type="entry name" value="ABC TRANSPORTER PERMEASE PROTEIN MG189-RELATED"/>
    <property type="match status" value="1"/>
</dbReference>
<dbReference type="EMBL" id="BAABAQ010000023">
    <property type="protein sequence ID" value="GAA4210370.1"/>
    <property type="molecule type" value="Genomic_DNA"/>
</dbReference>
<dbReference type="InterPro" id="IPR035906">
    <property type="entry name" value="MetI-like_sf"/>
</dbReference>
<comment type="caution">
    <text evidence="10">The sequence shown here is derived from an EMBL/GenBank/DDBJ whole genome shotgun (WGS) entry which is preliminary data.</text>
</comment>
<feature type="domain" description="ABC transmembrane type-1" evidence="9">
    <location>
        <begin position="103"/>
        <end position="296"/>
    </location>
</feature>
<dbReference type="RefSeq" id="WP_344923389.1">
    <property type="nucleotide sequence ID" value="NZ_BAABAQ010000023.1"/>
</dbReference>
<keyword evidence="11" id="KW-1185">Reference proteome</keyword>